<dbReference type="PANTHER" id="PTHR17490:SF16">
    <property type="entry name" value="THREONYLCARBAMOYL-AMP SYNTHASE"/>
    <property type="match status" value="1"/>
</dbReference>
<dbReference type="GO" id="GO:0000049">
    <property type="term" value="F:tRNA binding"/>
    <property type="evidence" value="ECO:0007669"/>
    <property type="project" value="TreeGrafter"/>
</dbReference>
<dbReference type="Gene3D" id="3.90.870.10">
    <property type="entry name" value="DHBP synthase"/>
    <property type="match status" value="1"/>
</dbReference>
<organism evidence="13 14">
    <name type="scientific">Candidatus Woesebacteria bacterium GW2011_GWA2_40_7b</name>
    <dbReference type="NCBI Taxonomy" id="1618563"/>
    <lineage>
        <taxon>Bacteria</taxon>
        <taxon>Candidatus Woeseibacteriota</taxon>
    </lineage>
</organism>
<dbReference type="STRING" id="1618563.UU12_C0012G0002"/>
<comment type="subcellular location">
    <subcellularLocation>
        <location evidence="1">Cytoplasm</location>
    </subcellularLocation>
</comment>
<evidence type="ECO:0000256" key="6">
    <source>
        <dbReference type="ARBA" id="ARBA00022694"/>
    </source>
</evidence>
<gene>
    <name evidence="13" type="ORF">UU12_C0012G0002</name>
</gene>
<evidence type="ECO:0000256" key="2">
    <source>
        <dbReference type="ARBA" id="ARBA00007663"/>
    </source>
</evidence>
<evidence type="ECO:0000313" key="13">
    <source>
        <dbReference type="EMBL" id="KKR70946.1"/>
    </source>
</evidence>
<keyword evidence="4" id="KW-0963">Cytoplasm</keyword>
<dbReference type="InterPro" id="IPR027417">
    <property type="entry name" value="P-loop_NTPase"/>
</dbReference>
<evidence type="ECO:0000256" key="10">
    <source>
        <dbReference type="ARBA" id="ARBA00029774"/>
    </source>
</evidence>
<evidence type="ECO:0000256" key="1">
    <source>
        <dbReference type="ARBA" id="ARBA00004496"/>
    </source>
</evidence>
<dbReference type="GO" id="GO:0061710">
    <property type="term" value="F:L-threonylcarbamoyladenylate synthase"/>
    <property type="evidence" value="ECO:0007669"/>
    <property type="project" value="UniProtKB-EC"/>
</dbReference>
<feature type="domain" description="YrdC-like" evidence="12">
    <location>
        <begin position="7"/>
        <end position="196"/>
    </location>
</feature>
<evidence type="ECO:0000256" key="4">
    <source>
        <dbReference type="ARBA" id="ARBA00022490"/>
    </source>
</evidence>
<dbReference type="PROSITE" id="PS51163">
    <property type="entry name" value="YRDC"/>
    <property type="match status" value="1"/>
</dbReference>
<keyword evidence="9" id="KW-0067">ATP-binding</keyword>
<evidence type="ECO:0000256" key="3">
    <source>
        <dbReference type="ARBA" id="ARBA00012584"/>
    </source>
</evidence>
<keyword evidence="6" id="KW-0819">tRNA processing</keyword>
<dbReference type="GO" id="GO:0005737">
    <property type="term" value="C:cytoplasm"/>
    <property type="evidence" value="ECO:0007669"/>
    <property type="project" value="UniProtKB-SubCell"/>
</dbReference>
<dbReference type="Proteomes" id="UP000034562">
    <property type="component" value="Unassembled WGS sequence"/>
</dbReference>
<dbReference type="SUPFAM" id="SSF55821">
    <property type="entry name" value="YrdC/RibB"/>
    <property type="match status" value="1"/>
</dbReference>
<keyword evidence="7" id="KW-0548">Nucleotidyltransferase</keyword>
<dbReference type="AlphaFoldDB" id="A0A0G0T809"/>
<dbReference type="NCBIfam" id="TIGR00150">
    <property type="entry name" value="T6A_YjeE"/>
    <property type="match status" value="1"/>
</dbReference>
<evidence type="ECO:0000256" key="9">
    <source>
        <dbReference type="ARBA" id="ARBA00022840"/>
    </source>
</evidence>
<protein>
    <recommendedName>
        <fullName evidence="10">L-threonylcarbamoyladenylate synthase</fullName>
        <ecNumber evidence="3">2.7.7.87</ecNumber>
    </recommendedName>
    <alternativeName>
        <fullName evidence="10">L-threonylcarbamoyladenylate synthase</fullName>
    </alternativeName>
</protein>
<comment type="similarity">
    <text evidence="2">Belongs to the SUA5 family.</text>
</comment>
<dbReference type="Gene3D" id="3.40.50.300">
    <property type="entry name" value="P-loop containing nucleotide triphosphate hydrolases"/>
    <property type="match status" value="1"/>
</dbReference>
<dbReference type="Pfam" id="PF01300">
    <property type="entry name" value="Sua5_yciO_yrdC"/>
    <property type="match status" value="1"/>
</dbReference>
<evidence type="ECO:0000256" key="11">
    <source>
        <dbReference type="ARBA" id="ARBA00048366"/>
    </source>
</evidence>
<dbReference type="SUPFAM" id="SSF52540">
    <property type="entry name" value="P-loop containing nucleoside triphosphate hydrolases"/>
    <property type="match status" value="1"/>
</dbReference>
<evidence type="ECO:0000256" key="8">
    <source>
        <dbReference type="ARBA" id="ARBA00022741"/>
    </source>
</evidence>
<keyword evidence="8" id="KW-0547">Nucleotide-binding</keyword>
<dbReference type="InterPro" id="IPR017945">
    <property type="entry name" value="DHBP_synth_RibB-like_a/b_dom"/>
</dbReference>
<proteinExistence type="inferred from homology"/>
<reference evidence="13 14" key="1">
    <citation type="journal article" date="2015" name="Nature">
        <title>rRNA introns, odd ribosomes, and small enigmatic genomes across a large radiation of phyla.</title>
        <authorList>
            <person name="Brown C.T."/>
            <person name="Hug L.A."/>
            <person name="Thomas B.C."/>
            <person name="Sharon I."/>
            <person name="Castelle C.J."/>
            <person name="Singh A."/>
            <person name="Wilkins M.J."/>
            <person name="Williams K.H."/>
            <person name="Banfield J.F."/>
        </authorList>
    </citation>
    <scope>NUCLEOTIDE SEQUENCE [LARGE SCALE GENOMIC DNA]</scope>
</reference>
<dbReference type="InterPro" id="IPR006070">
    <property type="entry name" value="Sua5-like_dom"/>
</dbReference>
<evidence type="ECO:0000313" key="14">
    <source>
        <dbReference type="Proteomes" id="UP000034562"/>
    </source>
</evidence>
<dbReference type="Pfam" id="PF02367">
    <property type="entry name" value="TsaE"/>
    <property type="match status" value="1"/>
</dbReference>
<comment type="caution">
    <text evidence="13">The sequence shown here is derived from an EMBL/GenBank/DDBJ whole genome shotgun (WGS) entry which is preliminary data.</text>
</comment>
<dbReference type="GO" id="GO:0002949">
    <property type="term" value="P:tRNA threonylcarbamoyladenosine modification"/>
    <property type="evidence" value="ECO:0007669"/>
    <property type="project" value="InterPro"/>
</dbReference>
<comment type="catalytic activity">
    <reaction evidence="11">
        <text>L-threonine + hydrogencarbonate + ATP = L-threonylcarbamoyladenylate + diphosphate + H2O</text>
        <dbReference type="Rhea" id="RHEA:36407"/>
        <dbReference type="ChEBI" id="CHEBI:15377"/>
        <dbReference type="ChEBI" id="CHEBI:17544"/>
        <dbReference type="ChEBI" id="CHEBI:30616"/>
        <dbReference type="ChEBI" id="CHEBI:33019"/>
        <dbReference type="ChEBI" id="CHEBI:57926"/>
        <dbReference type="ChEBI" id="CHEBI:73682"/>
        <dbReference type="EC" id="2.7.7.87"/>
    </reaction>
</comment>
<dbReference type="GO" id="GO:0003725">
    <property type="term" value="F:double-stranded RNA binding"/>
    <property type="evidence" value="ECO:0007669"/>
    <property type="project" value="InterPro"/>
</dbReference>
<name>A0A0G0T809_9BACT</name>
<evidence type="ECO:0000256" key="7">
    <source>
        <dbReference type="ARBA" id="ARBA00022695"/>
    </source>
</evidence>
<accession>A0A0G0T809</accession>
<evidence type="ECO:0000256" key="5">
    <source>
        <dbReference type="ARBA" id="ARBA00022679"/>
    </source>
</evidence>
<dbReference type="NCBIfam" id="TIGR00057">
    <property type="entry name" value="L-threonylcarbamoyladenylate synthase"/>
    <property type="match status" value="1"/>
</dbReference>
<keyword evidence="5" id="KW-0808">Transferase</keyword>
<dbReference type="InterPro" id="IPR050156">
    <property type="entry name" value="TC-AMP_synthase_SUA5"/>
</dbReference>
<dbReference type="EC" id="2.7.7.87" evidence="3"/>
<dbReference type="InterPro" id="IPR003442">
    <property type="entry name" value="T6A_TsaE"/>
</dbReference>
<dbReference type="PANTHER" id="PTHR17490">
    <property type="entry name" value="SUA5"/>
    <property type="match status" value="1"/>
</dbReference>
<dbReference type="EMBL" id="LBZK01000012">
    <property type="protein sequence ID" value="KKR70946.1"/>
    <property type="molecule type" value="Genomic_DNA"/>
</dbReference>
<dbReference type="GO" id="GO:0006450">
    <property type="term" value="P:regulation of translational fidelity"/>
    <property type="evidence" value="ECO:0007669"/>
    <property type="project" value="TreeGrafter"/>
</dbReference>
<evidence type="ECO:0000259" key="12">
    <source>
        <dbReference type="PROSITE" id="PS51163"/>
    </source>
</evidence>
<dbReference type="GO" id="GO:0005524">
    <property type="term" value="F:ATP binding"/>
    <property type="evidence" value="ECO:0007669"/>
    <property type="project" value="UniProtKB-KW"/>
</dbReference>
<sequence length="358" mass="40166">MILLNSFKNIKQIIDTLQKGGLVIFPCETVYGAAVDSSNEVAVKKLNRYKERPFGKPYAIMCSDQKMAEKYVRLNETAKNIYKTFLPGPVTVVSVGLHKVAPGIESETGTLGIRIPDYKLMLNLLKKFGRPIVATSANASYRKRPYKISDIFDNISNKQKELIDLVIDAGKLPKNEPSTVIDTTLDDLAILRQGEIKLKDKNEVLSRSEENTQNVAKELWQKYDSYKGKRAIIFALEGEMGAGKTIFTKGLAKTMGITELVTSPTYSLENRYSILDTGHSLAHIDAWRMEKSDELNALGFSSLIKNRSVVAIEWAERVADEIRKFDDEAIIIWVKIKNPSTSSGRNANERLISWGIEK</sequence>